<dbReference type="Proteomes" id="UP001165060">
    <property type="component" value="Unassembled WGS sequence"/>
</dbReference>
<evidence type="ECO:0000313" key="2">
    <source>
        <dbReference type="EMBL" id="GMI50318.1"/>
    </source>
</evidence>
<keyword evidence="3" id="KW-1185">Reference proteome</keyword>
<accession>A0ABQ6N9R1</accession>
<dbReference type="InterPro" id="IPR016024">
    <property type="entry name" value="ARM-type_fold"/>
</dbReference>
<name>A0ABQ6N9R1_9STRA</name>
<dbReference type="EMBL" id="BRYB01006499">
    <property type="protein sequence ID" value="GMI50318.1"/>
    <property type="molecule type" value="Genomic_DNA"/>
</dbReference>
<evidence type="ECO:0000256" key="1">
    <source>
        <dbReference type="SAM" id="MobiDB-lite"/>
    </source>
</evidence>
<protein>
    <submittedName>
        <fullName evidence="2">Uncharacterized protein</fullName>
    </submittedName>
</protein>
<sequence>MLQPPRATRALVPAADALHALSSLCAASPSSCSPDDAFLLSCLILVLCSPEPLFSSVPATTLRSYPPPAPAPVPLLLSLLHPSSLPAAGFLTLSHALSLLSKSSSPSPSTVSLLLSSLRRGSSMRGTDPPTPHLPLLRKLHASFLLCPALLPLCLPHPALLHEYLHSLSHFLPPAHPNPSLPPLLTSLHASLSSPPYSRARSYTPPKFTLSLLLSLHSLSLPPLPAPNNATIPPPPPPAVPVLPVPLTPQALLSSDGVRSLWLGGGGRGRDARDAVEGMMGAVLESASPADLLPALSGFAQATQQLPPPLLAFITANVWPRLSTILHSDLTRFLTEAAPLYLSHFMSPSADAAHTFKSLCAPLAPLHTHVPSLVPPLQALFRSLLHTLPEARIPGFVEYYDNLTTATTIARPSFSLSLSASAFFSTLVSVSPRPPLISPQLVFGLLLSGSAQVIDAACCLLMRYSEKYDGLRASGEDVQEAINELNLFIWDFLNHLFLNKSVSADNTTSYLHHSLDKEVMEVLGRLGGGNGMGIVEGDEWSGYVDRFLEERNSEREKPTTRADLKNKIALKAKYAVWLETQGLPGVTVFLAKFVSKVKEAKEKPEKKGKGEKVSKKRPAVAEGGTLGQLASKSAKSNS</sequence>
<dbReference type="SUPFAM" id="SSF48371">
    <property type="entry name" value="ARM repeat"/>
    <property type="match status" value="1"/>
</dbReference>
<gene>
    <name evidence="2" type="ORF">TeGR_g10509</name>
</gene>
<feature type="compositionally biased region" description="Basic and acidic residues" evidence="1">
    <location>
        <begin position="598"/>
        <end position="613"/>
    </location>
</feature>
<evidence type="ECO:0000313" key="3">
    <source>
        <dbReference type="Proteomes" id="UP001165060"/>
    </source>
</evidence>
<organism evidence="2 3">
    <name type="scientific">Tetraparma gracilis</name>
    <dbReference type="NCBI Taxonomy" id="2962635"/>
    <lineage>
        <taxon>Eukaryota</taxon>
        <taxon>Sar</taxon>
        <taxon>Stramenopiles</taxon>
        <taxon>Ochrophyta</taxon>
        <taxon>Bolidophyceae</taxon>
        <taxon>Parmales</taxon>
        <taxon>Triparmaceae</taxon>
        <taxon>Tetraparma</taxon>
    </lineage>
</organism>
<feature type="region of interest" description="Disordered" evidence="1">
    <location>
        <begin position="598"/>
        <end position="638"/>
    </location>
</feature>
<proteinExistence type="predicted"/>
<comment type="caution">
    <text evidence="2">The sequence shown here is derived from an EMBL/GenBank/DDBJ whole genome shotgun (WGS) entry which is preliminary data.</text>
</comment>
<feature type="compositionally biased region" description="Polar residues" evidence="1">
    <location>
        <begin position="628"/>
        <end position="638"/>
    </location>
</feature>
<reference evidence="2 3" key="1">
    <citation type="journal article" date="2023" name="Commun. Biol.">
        <title>Genome analysis of Parmales, the sister group of diatoms, reveals the evolutionary specialization of diatoms from phago-mixotrophs to photoautotrophs.</title>
        <authorList>
            <person name="Ban H."/>
            <person name="Sato S."/>
            <person name="Yoshikawa S."/>
            <person name="Yamada K."/>
            <person name="Nakamura Y."/>
            <person name="Ichinomiya M."/>
            <person name="Sato N."/>
            <person name="Blanc-Mathieu R."/>
            <person name="Endo H."/>
            <person name="Kuwata A."/>
            <person name="Ogata H."/>
        </authorList>
    </citation>
    <scope>NUCLEOTIDE SEQUENCE [LARGE SCALE GENOMIC DNA]</scope>
</reference>